<evidence type="ECO:0000313" key="2">
    <source>
        <dbReference type="Proteomes" id="UP000466794"/>
    </source>
</evidence>
<dbReference type="Proteomes" id="UP000466794">
    <property type="component" value="Unassembled WGS sequence"/>
</dbReference>
<dbReference type="Gene3D" id="3.40.50.1110">
    <property type="entry name" value="SGNH hydrolase"/>
    <property type="match status" value="1"/>
</dbReference>
<dbReference type="GO" id="GO:0016788">
    <property type="term" value="F:hydrolase activity, acting on ester bonds"/>
    <property type="evidence" value="ECO:0007669"/>
    <property type="project" value="InterPro"/>
</dbReference>
<protein>
    <submittedName>
        <fullName evidence="1">Uncharacterized protein</fullName>
    </submittedName>
</protein>
<evidence type="ECO:0000313" key="1">
    <source>
        <dbReference type="EMBL" id="MVU81084.1"/>
    </source>
</evidence>
<accession>A0A7K1V3A5</accession>
<proteinExistence type="predicted"/>
<reference evidence="1 2" key="1">
    <citation type="submission" date="2019-12" db="EMBL/GenBank/DDBJ databases">
        <title>Nocardia sp. nov. ET3-3 isolated from soil.</title>
        <authorList>
            <person name="Kanchanasin P."/>
            <person name="Tanasupawat S."/>
            <person name="Yuki M."/>
            <person name="Kudo T."/>
        </authorList>
    </citation>
    <scope>NUCLEOTIDE SEQUENCE [LARGE SCALE GENOMIC DNA]</scope>
    <source>
        <strain evidence="1 2">ET3-3</strain>
    </source>
</reference>
<gene>
    <name evidence="1" type="ORF">GPX89_28035</name>
</gene>
<keyword evidence="2" id="KW-1185">Reference proteome</keyword>
<dbReference type="EMBL" id="WRPP01000006">
    <property type="protein sequence ID" value="MVU81084.1"/>
    <property type="molecule type" value="Genomic_DNA"/>
</dbReference>
<dbReference type="Pfam" id="PF00657">
    <property type="entry name" value="Lipase_GDSL"/>
    <property type="match status" value="1"/>
</dbReference>
<dbReference type="RefSeq" id="WP_157390732.1">
    <property type="nucleotide sequence ID" value="NZ_WRPP01000006.1"/>
</dbReference>
<dbReference type="InterPro" id="IPR036514">
    <property type="entry name" value="SGNH_hydro_sf"/>
</dbReference>
<comment type="caution">
    <text evidence="1">The sequence shown here is derived from an EMBL/GenBank/DDBJ whole genome shotgun (WGS) entry which is preliminary data.</text>
</comment>
<organism evidence="1 2">
    <name type="scientific">Nocardia terrae</name>
    <dbReference type="NCBI Taxonomy" id="2675851"/>
    <lineage>
        <taxon>Bacteria</taxon>
        <taxon>Bacillati</taxon>
        <taxon>Actinomycetota</taxon>
        <taxon>Actinomycetes</taxon>
        <taxon>Mycobacteriales</taxon>
        <taxon>Nocardiaceae</taxon>
        <taxon>Nocardia</taxon>
    </lineage>
</organism>
<name>A0A7K1V3A5_9NOCA</name>
<dbReference type="InterPro" id="IPR001087">
    <property type="entry name" value="GDSL"/>
</dbReference>
<sequence length="382" mass="42004">MPVPIQNLVILGDSLSDIGIKRETPAGMFARAAGMMRTNEIGRYSDGKNWVDFLVEWAGSEPLVRASRAETEAATAPYRSLTERSLLLGTDATPLRPLLFADYAEGGAIATSDWKPKAGALGYIKDQVTSYIEARKALRDWYTGDTLHIVWIGLNDIVTAERPEGLLMEPRAVSAGGVYQVPSSKKDKPGTGITPMAEEVNEQLNRIADAFPATRNHEHFILVDLPDPGVAVRFQDKIADKGGAAVTEVAQKVRRYNDLLLYLARYWPAPEQDANAPAKLGADPANITLVQMSAFMQRVSDHPEYFDLTPLAQLNGPVKYLGAQDTLPPKLRRALTTSDLAHPTEAVYELIARQIADVLLTKYTLGRLNQQTWPAKRPFPNA</sequence>
<dbReference type="SUPFAM" id="SSF52266">
    <property type="entry name" value="SGNH hydrolase"/>
    <property type="match status" value="1"/>
</dbReference>
<dbReference type="AlphaFoldDB" id="A0A7K1V3A5"/>